<evidence type="ECO:0000313" key="4">
    <source>
        <dbReference type="Proteomes" id="UP000245060"/>
    </source>
</evidence>
<dbReference type="Gene3D" id="3.40.50.1820">
    <property type="entry name" value="alpha/beta hydrolase"/>
    <property type="match status" value="1"/>
</dbReference>
<organism evidence="3 5">
    <name type="scientific">Mycobacterium montefiorense</name>
    <dbReference type="NCBI Taxonomy" id="154654"/>
    <lineage>
        <taxon>Bacteria</taxon>
        <taxon>Bacillati</taxon>
        <taxon>Actinomycetota</taxon>
        <taxon>Actinomycetes</taxon>
        <taxon>Mycobacteriales</taxon>
        <taxon>Mycobacteriaceae</taxon>
        <taxon>Mycobacterium</taxon>
        <taxon>Mycobacterium simiae complex</taxon>
    </lineage>
</organism>
<protein>
    <recommendedName>
        <fullName evidence="1">AB hydrolase-1 domain-containing protein</fullName>
    </recommendedName>
</protein>
<evidence type="ECO:0000313" key="5">
    <source>
        <dbReference type="Proteomes" id="UP001139505"/>
    </source>
</evidence>
<keyword evidence="4" id="KW-1185">Reference proteome</keyword>
<proteinExistence type="predicted"/>
<dbReference type="EMBL" id="BFCH01000021">
    <property type="protein sequence ID" value="GBG39807.1"/>
    <property type="molecule type" value="Genomic_DNA"/>
</dbReference>
<evidence type="ECO:0000313" key="2">
    <source>
        <dbReference type="EMBL" id="GBG39807.1"/>
    </source>
</evidence>
<dbReference type="Proteomes" id="UP001139505">
    <property type="component" value="Unassembled WGS sequence"/>
</dbReference>
<dbReference type="Proteomes" id="UP000245060">
    <property type="component" value="Unassembled WGS sequence"/>
</dbReference>
<accession>A0AA37V206</accession>
<dbReference type="AlphaFoldDB" id="A0AA37V206"/>
<dbReference type="InterPro" id="IPR029058">
    <property type="entry name" value="AB_hydrolase_fold"/>
</dbReference>
<evidence type="ECO:0000259" key="1">
    <source>
        <dbReference type="Pfam" id="PF12697"/>
    </source>
</evidence>
<reference evidence="3" key="3">
    <citation type="journal article" date="2022" name="Microbiol. Resour. Announc.">
        <title>Draft Genome Sequences of Eight Mycobacterium montefiorense Strains Isolated from Salamanders in Captivity.</title>
        <authorList>
            <person name="Komine T."/>
            <person name="Ihara H."/>
            <person name="Fukano H."/>
            <person name="Hoshino Y."/>
            <person name="Kurata O."/>
            <person name="Wada S."/>
        </authorList>
    </citation>
    <scope>NUCLEOTIDE SEQUENCE</scope>
    <source>
        <strain evidence="3">NJB18185</strain>
    </source>
</reference>
<gene>
    <name evidence="2" type="ORF">MmonteBS_41790</name>
    <name evidence="3" type="ORF">NJB18185_40300</name>
</gene>
<sequence length="129" mass="14572">MGPSLCWDVARRVRRDDVDPAIAEEFFYHDCAPDDVRSTVLPRLTTERATRLFSEPIPLPDERLTRSRYVVCTADCALNPEWARQAAGQFCDEVVEFDAGHSPFWSKPDELCHLLTSGDDSDIARQTSA</sequence>
<dbReference type="GO" id="GO:0003824">
    <property type="term" value="F:catalytic activity"/>
    <property type="evidence" value="ECO:0007669"/>
    <property type="project" value="UniProtKB-ARBA"/>
</dbReference>
<reference evidence="3" key="4">
    <citation type="submission" date="2022-04" db="EMBL/GenBank/DDBJ databases">
        <authorList>
            <person name="Komine T."/>
            <person name="Fukano H."/>
            <person name="Wada S."/>
        </authorList>
    </citation>
    <scope>NUCLEOTIDE SEQUENCE</scope>
    <source>
        <strain evidence="3">NJB18185</strain>
    </source>
</reference>
<feature type="domain" description="AB hydrolase-1" evidence="1">
    <location>
        <begin position="24"/>
        <end position="112"/>
    </location>
</feature>
<name>A0AA37V206_9MYCO</name>
<reference evidence="2" key="1">
    <citation type="journal article" date="2018" name="Genome Announc.">
        <title>Draft Genome Sequence of Mycobacterium montefiorense Isolated from Japanese Black Salamander (Hynobius nigrescens).</title>
        <authorList>
            <person name="Fukano H."/>
            <person name="Yoshida M."/>
            <person name="Shimizu A."/>
            <person name="Iwao H."/>
            <person name="Katayama Y."/>
            <person name="Omatsu T."/>
            <person name="Mizutani T."/>
            <person name="Kurata O."/>
            <person name="Wada S."/>
            <person name="Hoshino Y."/>
        </authorList>
    </citation>
    <scope>NUCLEOTIDE SEQUENCE</scope>
    <source>
        <strain evidence="2">BS</strain>
    </source>
</reference>
<dbReference type="EMBL" id="BQYH01000029">
    <property type="protein sequence ID" value="GKU74259.1"/>
    <property type="molecule type" value="Genomic_DNA"/>
</dbReference>
<comment type="caution">
    <text evidence="3">The sequence shown here is derived from an EMBL/GenBank/DDBJ whole genome shotgun (WGS) entry which is preliminary data.</text>
</comment>
<dbReference type="InterPro" id="IPR000073">
    <property type="entry name" value="AB_hydrolase_1"/>
</dbReference>
<evidence type="ECO:0000313" key="3">
    <source>
        <dbReference type="EMBL" id="GKU74259.1"/>
    </source>
</evidence>
<dbReference type="Pfam" id="PF12697">
    <property type="entry name" value="Abhydrolase_6"/>
    <property type="match status" value="1"/>
</dbReference>
<reference evidence="4" key="2">
    <citation type="submission" date="2018-04" db="EMBL/GenBank/DDBJ databases">
        <title>Draft genome sequence of Mycobacterium montefiorense isolated from Japanese black salamander.</title>
        <authorList>
            <person name="Fukano H."/>
            <person name="Yoshida M."/>
            <person name="Shimizu A."/>
            <person name="Iwao H."/>
            <person name="Kurata O."/>
            <person name="Katayama Y."/>
            <person name="Omatsu T."/>
            <person name="Mizutani T."/>
            <person name="Wada S."/>
            <person name="Hoshino Y."/>
        </authorList>
    </citation>
    <scope>NUCLEOTIDE SEQUENCE [LARGE SCALE GENOMIC DNA]</scope>
    <source>
        <strain evidence="4">BS</strain>
    </source>
</reference>